<dbReference type="Gene3D" id="1.10.10.2830">
    <property type="match status" value="1"/>
</dbReference>
<evidence type="ECO:0000256" key="4">
    <source>
        <dbReference type="ARBA" id="ARBA00022618"/>
    </source>
</evidence>
<evidence type="ECO:0000256" key="2">
    <source>
        <dbReference type="ARBA" id="ARBA00006295"/>
    </source>
</evidence>
<dbReference type="PANTHER" id="PTHR33375">
    <property type="entry name" value="CHROMOSOME-PARTITIONING PROTEIN PARB-RELATED"/>
    <property type="match status" value="1"/>
</dbReference>
<dbReference type="FunFam" id="1.10.10.2830:FF:000001">
    <property type="entry name" value="Chromosome partitioning protein ParB"/>
    <property type="match status" value="1"/>
</dbReference>
<dbReference type="InterPro" id="IPR023705">
    <property type="entry name" value="Nucleoid_occlusion_protein"/>
</dbReference>
<dbReference type="FunFam" id="3.90.1530.30:FF:000001">
    <property type="entry name" value="Chromosome partitioning protein ParB"/>
    <property type="match status" value="1"/>
</dbReference>
<evidence type="ECO:0000256" key="6">
    <source>
        <dbReference type="ARBA" id="ARBA00023210"/>
    </source>
</evidence>
<dbReference type="STRING" id="1464123.SAMN05444126_1365"/>
<dbReference type="GO" id="GO:0000917">
    <property type="term" value="P:division septum assembly"/>
    <property type="evidence" value="ECO:0007669"/>
    <property type="project" value="UniProtKB-KW"/>
</dbReference>
<dbReference type="SUPFAM" id="SSF109709">
    <property type="entry name" value="KorB DNA-binding domain-like"/>
    <property type="match status" value="1"/>
</dbReference>
<evidence type="ECO:0000313" key="9">
    <source>
        <dbReference type="EMBL" id="SES33676.1"/>
    </source>
</evidence>
<dbReference type="SMART" id="SM00470">
    <property type="entry name" value="ParB"/>
    <property type="match status" value="1"/>
</dbReference>
<dbReference type="InterPro" id="IPR041468">
    <property type="entry name" value="HTH_ParB/Spo0J"/>
</dbReference>
<dbReference type="Pfam" id="PF02195">
    <property type="entry name" value="ParB_N"/>
    <property type="match status" value="1"/>
</dbReference>
<dbReference type="AlphaFoldDB" id="A0A1H9WIC1"/>
<dbReference type="GO" id="GO:0045881">
    <property type="term" value="P:positive regulation of sporulation resulting in formation of a cellular spore"/>
    <property type="evidence" value="ECO:0007669"/>
    <property type="project" value="TreeGrafter"/>
</dbReference>
<keyword evidence="5" id="KW-0238">DNA-binding</keyword>
<dbReference type="OrthoDB" id="9802051at2"/>
<gene>
    <name evidence="9" type="ORF">SAMN05444126_1365</name>
</gene>
<dbReference type="InterPro" id="IPR036086">
    <property type="entry name" value="ParB/Sulfiredoxin_sf"/>
</dbReference>
<dbReference type="NCBIfam" id="TIGR04285">
    <property type="entry name" value="nucleoid_noc"/>
    <property type="match status" value="1"/>
</dbReference>
<dbReference type="RefSeq" id="WP_093074862.1">
    <property type="nucleotide sequence ID" value="NZ_BJVE01000022.1"/>
</dbReference>
<dbReference type="InterPro" id="IPR050336">
    <property type="entry name" value="Chromosome_partition/occlusion"/>
</dbReference>
<protein>
    <submittedName>
        <fullName evidence="9">Chromosome partitioning protein, ParB family</fullName>
    </submittedName>
</protein>
<evidence type="ECO:0000256" key="7">
    <source>
        <dbReference type="ARBA" id="ARBA00023306"/>
    </source>
</evidence>
<name>A0A1H9WIC1_9BACI</name>
<reference evidence="10" key="1">
    <citation type="submission" date="2016-10" db="EMBL/GenBank/DDBJ databases">
        <authorList>
            <person name="de Groot N.N."/>
        </authorList>
    </citation>
    <scope>NUCLEOTIDE SEQUENCE [LARGE SCALE GENOMIC DNA]</scope>
    <source>
        <strain evidence="10">10nlg</strain>
    </source>
</reference>
<dbReference type="Pfam" id="PF17762">
    <property type="entry name" value="HTH_ParB"/>
    <property type="match status" value="1"/>
</dbReference>
<sequence>MKQSFSKLFGLHEKDGELEEEMDVSRQEVQQLPLEEIVPNPFQPRTVFDEEKIEELAETLRTHGMIQPIVVREREGKYEIIAGERRYRAVQMLQWETVPSVVKEFDDAKTASIALIENLQREELTSIEEAKAYRKLLDIHGLTQESLAQRIGKSQSAVANKMRLLQLIPSVQNALLERRITERHARSMLGLKDPELQEKLLNKILQDELNVQQTEETIKKWTADKPEKKQKPVRKAVSKDTRLAVNTIRESVDMVAKTGMDIDTEEEDYDDYYQVTIRIPKSK</sequence>
<dbReference type="EMBL" id="FOGV01000036">
    <property type="protein sequence ID" value="SES33676.1"/>
    <property type="molecule type" value="Genomic_DNA"/>
</dbReference>
<keyword evidence="7" id="KW-0131">Cell cycle</keyword>
<organism evidence="9 10">
    <name type="scientific">Salisediminibacterium halotolerans</name>
    <dbReference type="NCBI Taxonomy" id="517425"/>
    <lineage>
        <taxon>Bacteria</taxon>
        <taxon>Bacillati</taxon>
        <taxon>Bacillota</taxon>
        <taxon>Bacilli</taxon>
        <taxon>Bacillales</taxon>
        <taxon>Bacillaceae</taxon>
        <taxon>Salisediminibacterium</taxon>
    </lineage>
</organism>
<evidence type="ECO:0000259" key="8">
    <source>
        <dbReference type="SMART" id="SM00470"/>
    </source>
</evidence>
<dbReference type="NCBIfam" id="TIGR00180">
    <property type="entry name" value="parB_part"/>
    <property type="match status" value="1"/>
</dbReference>
<feature type="domain" description="ParB-like N-terminal" evidence="8">
    <location>
        <begin position="30"/>
        <end position="119"/>
    </location>
</feature>
<keyword evidence="3" id="KW-0963">Cytoplasm</keyword>
<comment type="subcellular location">
    <subcellularLocation>
        <location evidence="1">Cytoplasm</location>
        <location evidence="1">Nucleoid</location>
    </subcellularLocation>
</comment>
<keyword evidence="10" id="KW-1185">Reference proteome</keyword>
<evidence type="ECO:0000313" key="10">
    <source>
        <dbReference type="Proteomes" id="UP000199318"/>
    </source>
</evidence>
<dbReference type="Gene3D" id="3.90.1530.30">
    <property type="match status" value="1"/>
</dbReference>
<evidence type="ECO:0000256" key="1">
    <source>
        <dbReference type="ARBA" id="ARBA00004453"/>
    </source>
</evidence>
<dbReference type="SUPFAM" id="SSF110849">
    <property type="entry name" value="ParB/Sulfiredoxin"/>
    <property type="match status" value="1"/>
</dbReference>
<evidence type="ECO:0000256" key="5">
    <source>
        <dbReference type="ARBA" id="ARBA00023125"/>
    </source>
</evidence>
<dbReference type="GO" id="GO:0009295">
    <property type="term" value="C:nucleoid"/>
    <property type="evidence" value="ECO:0007669"/>
    <property type="project" value="UniProtKB-SubCell"/>
</dbReference>
<dbReference type="GO" id="GO:0007059">
    <property type="term" value="P:chromosome segregation"/>
    <property type="evidence" value="ECO:0007669"/>
    <property type="project" value="TreeGrafter"/>
</dbReference>
<comment type="similarity">
    <text evidence="2">Belongs to the ParB family.</text>
</comment>
<dbReference type="Proteomes" id="UP000199318">
    <property type="component" value="Unassembled WGS sequence"/>
</dbReference>
<keyword evidence="4" id="KW-0132">Cell division</keyword>
<dbReference type="GO" id="GO:0005694">
    <property type="term" value="C:chromosome"/>
    <property type="evidence" value="ECO:0007669"/>
    <property type="project" value="TreeGrafter"/>
</dbReference>
<keyword evidence="6" id="KW-0717">Septation</keyword>
<dbReference type="GO" id="GO:0003677">
    <property type="term" value="F:DNA binding"/>
    <property type="evidence" value="ECO:0007669"/>
    <property type="project" value="UniProtKB-KW"/>
</dbReference>
<dbReference type="InterPro" id="IPR004437">
    <property type="entry name" value="ParB/RepB/Spo0J"/>
</dbReference>
<dbReference type="CDD" id="cd16393">
    <property type="entry name" value="SPO0J_N"/>
    <property type="match status" value="1"/>
</dbReference>
<dbReference type="InterPro" id="IPR003115">
    <property type="entry name" value="ParB_N"/>
</dbReference>
<evidence type="ECO:0000256" key="3">
    <source>
        <dbReference type="ARBA" id="ARBA00022490"/>
    </source>
</evidence>
<comment type="caution">
    <text evidence="9">The sequence shown here is derived from an EMBL/GenBank/DDBJ whole genome shotgun (WGS) entry which is preliminary data.</text>
</comment>
<dbReference type="PANTHER" id="PTHR33375:SF8">
    <property type="entry name" value="NUCLEOID OCCLUSION PROTEIN"/>
    <property type="match status" value="1"/>
</dbReference>
<accession>A0A1H9WIC1</accession>
<proteinExistence type="inferred from homology"/>